<evidence type="ECO:0000256" key="7">
    <source>
        <dbReference type="ARBA" id="ARBA00067695"/>
    </source>
</evidence>
<dbReference type="CDD" id="cd03357">
    <property type="entry name" value="LbH_MAT_GAT"/>
    <property type="match status" value="1"/>
</dbReference>
<evidence type="ECO:0000313" key="9">
    <source>
        <dbReference type="EMBL" id="KGJ23681.1"/>
    </source>
</evidence>
<dbReference type="FunFam" id="2.160.10.10:FF:000025">
    <property type="entry name" value="Hexapeptide-repeat containing-acetyltransferase"/>
    <property type="match status" value="1"/>
</dbReference>
<evidence type="ECO:0000256" key="6">
    <source>
        <dbReference type="ARBA" id="ARBA00055587"/>
    </source>
</evidence>
<dbReference type="PANTHER" id="PTHR23416:SF23">
    <property type="entry name" value="ACETYLTRANSFERASE C18B11.09C-RELATED"/>
    <property type="match status" value="1"/>
</dbReference>
<dbReference type="GO" id="GO:0005829">
    <property type="term" value="C:cytosol"/>
    <property type="evidence" value="ECO:0007669"/>
    <property type="project" value="TreeGrafter"/>
</dbReference>
<dbReference type="SMART" id="SM01266">
    <property type="entry name" value="Mac"/>
    <property type="match status" value="1"/>
</dbReference>
<dbReference type="RefSeq" id="WP_036706558.1">
    <property type="nucleotide sequence ID" value="NZ_JRKQ01000002.1"/>
</dbReference>
<dbReference type="EMBL" id="JRKQ01000002">
    <property type="protein sequence ID" value="KGJ23681.1"/>
    <property type="molecule type" value="Genomic_DNA"/>
</dbReference>
<keyword evidence="3 9" id="KW-0808">Transferase</keyword>
<dbReference type="InterPro" id="IPR001451">
    <property type="entry name" value="Hexapep"/>
</dbReference>
<name>A0A099GLR8_9RHOB</name>
<dbReference type="GO" id="GO:0016407">
    <property type="term" value="F:acetyltransferase activity"/>
    <property type="evidence" value="ECO:0007669"/>
    <property type="project" value="InterPro"/>
</dbReference>
<accession>A0A099GLR8</accession>
<proteinExistence type="inferred from homology"/>
<reference evidence="9 10" key="2">
    <citation type="submission" date="2014-10" db="EMBL/GenBank/DDBJ databases">
        <title>Paracoccus sanguinis sp. nov., isolated from clinical specimens of New York State patients.</title>
        <authorList>
            <person name="Mingle L.A."/>
            <person name="Cole J.A."/>
            <person name="Lapierre P."/>
            <person name="Musser K.A."/>
        </authorList>
    </citation>
    <scope>NUCLEOTIDE SEQUENCE [LARGE SCALE GENOMIC DNA]</scope>
    <source>
        <strain evidence="9 10">5503</strain>
    </source>
</reference>
<dbReference type="InterPro" id="IPR018357">
    <property type="entry name" value="Hexapep_transf_CS"/>
</dbReference>
<keyword evidence="2" id="KW-0536">Nodulation</keyword>
<dbReference type="Gene3D" id="2.160.10.10">
    <property type="entry name" value="Hexapeptide repeat proteins"/>
    <property type="match status" value="1"/>
</dbReference>
<sequence length="174" mass="17977">MLAGDPYDAADPELVALRQRAQRLTAARKGVESDPDDAAILSELLGTWNGAVIRAPFAVDYGLHIHFGPGCFVNYNCVFLDVAEIRLGARVQVGPGVQLLTAVHPRDAARRATGEESGRPIRIGDDVWIGAGVLVLPGVTVGDGAILGAGAVVTRDVAPGATVVGNPARPVGTP</sequence>
<dbReference type="PROSITE" id="PS00101">
    <property type="entry name" value="HEXAPEP_TRANSFERASES"/>
    <property type="match status" value="1"/>
</dbReference>
<evidence type="ECO:0000256" key="1">
    <source>
        <dbReference type="ARBA" id="ARBA00007274"/>
    </source>
</evidence>
<reference evidence="9 10" key="1">
    <citation type="submission" date="2014-09" db="EMBL/GenBank/DDBJ databases">
        <authorList>
            <person name="McGinnis J.M."/>
            <person name="Wolfgang W.J."/>
        </authorList>
    </citation>
    <scope>NUCLEOTIDE SEQUENCE [LARGE SCALE GENOMIC DNA]</scope>
    <source>
        <strain evidence="9 10">5503</strain>
    </source>
</reference>
<dbReference type="InterPro" id="IPR051159">
    <property type="entry name" value="Hexapeptide_acetyltransf"/>
</dbReference>
<protein>
    <recommendedName>
        <fullName evidence="7">Nodulation protein L</fullName>
    </recommendedName>
</protein>
<dbReference type="PANTHER" id="PTHR23416">
    <property type="entry name" value="SIALIC ACID SYNTHASE-RELATED"/>
    <property type="match status" value="1"/>
</dbReference>
<dbReference type="GO" id="GO:0008374">
    <property type="term" value="F:O-acyltransferase activity"/>
    <property type="evidence" value="ECO:0007669"/>
    <property type="project" value="TreeGrafter"/>
</dbReference>
<dbReference type="SUPFAM" id="SSF51161">
    <property type="entry name" value="Trimeric LpxA-like enzymes"/>
    <property type="match status" value="1"/>
</dbReference>
<evidence type="ECO:0000313" key="10">
    <source>
        <dbReference type="Proteomes" id="UP000029858"/>
    </source>
</evidence>
<organism evidence="9 10">
    <name type="scientific">Paracoccus sanguinis</name>
    <dbReference type="NCBI Taxonomy" id="1545044"/>
    <lineage>
        <taxon>Bacteria</taxon>
        <taxon>Pseudomonadati</taxon>
        <taxon>Pseudomonadota</taxon>
        <taxon>Alphaproteobacteria</taxon>
        <taxon>Rhodobacterales</taxon>
        <taxon>Paracoccaceae</taxon>
        <taxon>Paracoccus</taxon>
    </lineage>
</organism>
<dbReference type="InterPro" id="IPR011004">
    <property type="entry name" value="Trimer_LpxA-like_sf"/>
</dbReference>
<comment type="function">
    <text evidence="6">Acetyltransferase implicated in the O-acetylation of Nod factors.</text>
</comment>
<dbReference type="InterPro" id="IPR024688">
    <property type="entry name" value="Mac_dom"/>
</dbReference>
<dbReference type="Proteomes" id="UP000029858">
    <property type="component" value="Unassembled WGS sequence"/>
</dbReference>
<feature type="domain" description="Maltose/galactoside acetyltransferase" evidence="8">
    <location>
        <begin position="1"/>
        <end position="50"/>
    </location>
</feature>
<evidence type="ECO:0000256" key="5">
    <source>
        <dbReference type="ARBA" id="ARBA00023315"/>
    </source>
</evidence>
<keyword evidence="5" id="KW-0012">Acyltransferase</keyword>
<dbReference type="AlphaFoldDB" id="A0A099GLR8"/>
<dbReference type="Pfam" id="PF12464">
    <property type="entry name" value="Mac"/>
    <property type="match status" value="1"/>
</dbReference>
<evidence type="ECO:0000256" key="2">
    <source>
        <dbReference type="ARBA" id="ARBA00022458"/>
    </source>
</evidence>
<comment type="similarity">
    <text evidence="1">Belongs to the transferase hexapeptide repeat family.</text>
</comment>
<evidence type="ECO:0000256" key="3">
    <source>
        <dbReference type="ARBA" id="ARBA00022679"/>
    </source>
</evidence>
<gene>
    <name evidence="9" type="ORF">IX56_00895</name>
</gene>
<evidence type="ECO:0000259" key="8">
    <source>
        <dbReference type="SMART" id="SM01266"/>
    </source>
</evidence>
<dbReference type="Pfam" id="PF00132">
    <property type="entry name" value="Hexapep"/>
    <property type="match status" value="1"/>
</dbReference>
<evidence type="ECO:0000256" key="4">
    <source>
        <dbReference type="ARBA" id="ARBA00022737"/>
    </source>
</evidence>
<keyword evidence="4" id="KW-0677">Repeat</keyword>
<comment type="caution">
    <text evidence="9">The sequence shown here is derived from an EMBL/GenBank/DDBJ whole genome shotgun (WGS) entry which is preliminary data.</text>
</comment>